<comment type="caution">
    <text evidence="2">The sequence shown here is derived from an EMBL/GenBank/DDBJ whole genome shotgun (WGS) entry which is preliminary data.</text>
</comment>
<gene>
    <name evidence="2" type="ORF">POM88_023285</name>
</gene>
<evidence type="ECO:0000259" key="1">
    <source>
        <dbReference type="Pfam" id="PF14214"/>
    </source>
</evidence>
<evidence type="ECO:0000313" key="2">
    <source>
        <dbReference type="EMBL" id="KAK1385550.1"/>
    </source>
</evidence>
<dbReference type="PANTHER" id="PTHR45786">
    <property type="entry name" value="DNA BINDING PROTEIN-LIKE"/>
    <property type="match status" value="1"/>
</dbReference>
<name>A0AAD8IH08_9APIA</name>
<keyword evidence="3" id="KW-1185">Reference proteome</keyword>
<dbReference type="Proteomes" id="UP001237642">
    <property type="component" value="Unassembled WGS sequence"/>
</dbReference>
<organism evidence="2 3">
    <name type="scientific">Heracleum sosnowskyi</name>
    <dbReference type="NCBI Taxonomy" id="360622"/>
    <lineage>
        <taxon>Eukaryota</taxon>
        <taxon>Viridiplantae</taxon>
        <taxon>Streptophyta</taxon>
        <taxon>Embryophyta</taxon>
        <taxon>Tracheophyta</taxon>
        <taxon>Spermatophyta</taxon>
        <taxon>Magnoliopsida</taxon>
        <taxon>eudicotyledons</taxon>
        <taxon>Gunneridae</taxon>
        <taxon>Pentapetalae</taxon>
        <taxon>asterids</taxon>
        <taxon>campanulids</taxon>
        <taxon>Apiales</taxon>
        <taxon>Apiaceae</taxon>
        <taxon>Apioideae</taxon>
        <taxon>apioid superclade</taxon>
        <taxon>Tordylieae</taxon>
        <taxon>Tordyliinae</taxon>
        <taxon>Heracleum</taxon>
    </lineage>
</organism>
<dbReference type="InterPro" id="IPR025476">
    <property type="entry name" value="Helitron_helicase-like"/>
</dbReference>
<accession>A0AAD8IH08</accession>
<dbReference type="PANTHER" id="PTHR45786:SF74">
    <property type="entry name" value="ATP-DEPENDENT DNA HELICASE"/>
    <property type="match status" value="1"/>
</dbReference>
<evidence type="ECO:0000313" key="3">
    <source>
        <dbReference type="Proteomes" id="UP001237642"/>
    </source>
</evidence>
<reference evidence="2" key="1">
    <citation type="submission" date="2023-02" db="EMBL/GenBank/DDBJ databases">
        <title>Genome of toxic invasive species Heracleum sosnowskyi carries increased number of genes despite the absence of recent whole-genome duplications.</title>
        <authorList>
            <person name="Schelkunov M."/>
            <person name="Shtratnikova V."/>
            <person name="Makarenko M."/>
            <person name="Klepikova A."/>
            <person name="Omelchenko D."/>
            <person name="Novikova G."/>
            <person name="Obukhova E."/>
            <person name="Bogdanov V."/>
            <person name="Penin A."/>
            <person name="Logacheva M."/>
        </authorList>
    </citation>
    <scope>NUCLEOTIDE SEQUENCE</scope>
    <source>
        <strain evidence="2">Hsosn_3</strain>
        <tissue evidence="2">Leaf</tissue>
    </source>
</reference>
<protein>
    <recommendedName>
        <fullName evidence="1">Helitron helicase-like domain-containing protein</fullName>
    </recommendedName>
</protein>
<proteinExistence type="predicted"/>
<dbReference type="Pfam" id="PF14214">
    <property type="entry name" value="Helitron_like_N"/>
    <property type="match status" value="1"/>
</dbReference>
<sequence>MGGKFDRTYNDGRGPYILRLHGLTYHQIGSLMPEDGKKPVFSQLYMFDNERELEERVNFPANGDKLDKKITTDLSTMLHRDNELAKVFHHVRDRFKKFGSLDLFITFTCNPKWPEIKEYCDKIKNVTPVDRPDIMARVFKIKLDILMEDLCHNHVLGKVIGVAYTIEFQKRGLPHAHIVVWLDESDKCKYTDDIDFLISAEIPDKDVDPVGYESISNFMVHGPCGELNSKCACMKDHRCTKFFPKDYTNETFIDSNGYAVYRSRNDGRTIMCKDVAVDNRYFFSHAS</sequence>
<feature type="domain" description="Helitron helicase-like" evidence="1">
    <location>
        <begin position="94"/>
        <end position="180"/>
    </location>
</feature>
<reference evidence="2" key="2">
    <citation type="submission" date="2023-05" db="EMBL/GenBank/DDBJ databases">
        <authorList>
            <person name="Schelkunov M.I."/>
        </authorList>
    </citation>
    <scope>NUCLEOTIDE SEQUENCE</scope>
    <source>
        <strain evidence="2">Hsosn_3</strain>
        <tissue evidence="2">Leaf</tissue>
    </source>
</reference>
<dbReference type="EMBL" id="JAUIZM010000005">
    <property type="protein sequence ID" value="KAK1385550.1"/>
    <property type="molecule type" value="Genomic_DNA"/>
</dbReference>
<dbReference type="AlphaFoldDB" id="A0AAD8IH08"/>